<keyword evidence="2" id="KW-1185">Reference proteome</keyword>
<reference evidence="1 2" key="1">
    <citation type="journal article" date="2021" name="Elife">
        <title>Chloroplast acquisition without the gene transfer in kleptoplastic sea slugs, Plakobranchus ocellatus.</title>
        <authorList>
            <person name="Maeda T."/>
            <person name="Takahashi S."/>
            <person name="Yoshida T."/>
            <person name="Shimamura S."/>
            <person name="Takaki Y."/>
            <person name="Nagai Y."/>
            <person name="Toyoda A."/>
            <person name="Suzuki Y."/>
            <person name="Arimoto A."/>
            <person name="Ishii H."/>
            <person name="Satoh N."/>
            <person name="Nishiyama T."/>
            <person name="Hasebe M."/>
            <person name="Maruyama T."/>
            <person name="Minagawa J."/>
            <person name="Obokata J."/>
            <person name="Shigenobu S."/>
        </authorList>
    </citation>
    <scope>NUCLEOTIDE SEQUENCE [LARGE SCALE GENOMIC DNA]</scope>
</reference>
<evidence type="ECO:0000313" key="1">
    <source>
        <dbReference type="EMBL" id="GFR58334.1"/>
    </source>
</evidence>
<organism evidence="1 2">
    <name type="scientific">Elysia marginata</name>
    <dbReference type="NCBI Taxonomy" id="1093978"/>
    <lineage>
        <taxon>Eukaryota</taxon>
        <taxon>Metazoa</taxon>
        <taxon>Spiralia</taxon>
        <taxon>Lophotrochozoa</taxon>
        <taxon>Mollusca</taxon>
        <taxon>Gastropoda</taxon>
        <taxon>Heterobranchia</taxon>
        <taxon>Euthyneura</taxon>
        <taxon>Panpulmonata</taxon>
        <taxon>Sacoglossa</taxon>
        <taxon>Placobranchoidea</taxon>
        <taxon>Plakobranchidae</taxon>
        <taxon>Elysia</taxon>
    </lineage>
</organism>
<accession>A0AAV4EC57</accession>
<dbReference type="EMBL" id="BMAT01007136">
    <property type="protein sequence ID" value="GFR58334.1"/>
    <property type="molecule type" value="Genomic_DNA"/>
</dbReference>
<dbReference type="AlphaFoldDB" id="A0AAV4EC57"/>
<proteinExistence type="predicted"/>
<sequence>MEGARGMPGRPMRRREPDTEVWFGIAAWTGRRIGREDGRFFLMHRPLPKLSFGHFVCRGLQSDVEAGTHRLQERLRESRRG</sequence>
<protein>
    <submittedName>
        <fullName evidence="1">Uncharacterized protein</fullName>
    </submittedName>
</protein>
<name>A0AAV4EC57_9GAST</name>
<gene>
    <name evidence="1" type="ORF">ElyMa_003478900</name>
</gene>
<dbReference type="Proteomes" id="UP000762676">
    <property type="component" value="Unassembled WGS sequence"/>
</dbReference>
<evidence type="ECO:0000313" key="2">
    <source>
        <dbReference type="Proteomes" id="UP000762676"/>
    </source>
</evidence>
<comment type="caution">
    <text evidence="1">The sequence shown here is derived from an EMBL/GenBank/DDBJ whole genome shotgun (WGS) entry which is preliminary data.</text>
</comment>